<evidence type="ECO:0000313" key="8">
    <source>
        <dbReference type="Proteomes" id="UP000058613"/>
    </source>
</evidence>
<dbReference type="GO" id="GO:0051604">
    <property type="term" value="P:protein maturation"/>
    <property type="evidence" value="ECO:0007669"/>
    <property type="project" value="InterPro"/>
</dbReference>
<dbReference type="PANTHER" id="PTHR34535">
    <property type="entry name" value="HYDROGENASE MATURATION FACTOR HYPA"/>
    <property type="match status" value="1"/>
</dbReference>
<feature type="binding site" evidence="5">
    <location>
        <position position="43"/>
    </location>
    <ligand>
        <name>Ni(2+)</name>
        <dbReference type="ChEBI" id="CHEBI:49786"/>
    </ligand>
</feature>
<comment type="function">
    <text evidence="5">Involved in the maturation of [NiFe] hydrogenases. Required for nickel insertion into the metal center of the hydrogenase.</text>
</comment>
<evidence type="ECO:0000256" key="5">
    <source>
        <dbReference type="HAMAP-Rule" id="MF_00213"/>
    </source>
</evidence>
<dbReference type="GO" id="GO:0016151">
    <property type="term" value="F:nickel cation binding"/>
    <property type="evidence" value="ECO:0007669"/>
    <property type="project" value="UniProtKB-UniRule"/>
</dbReference>
<proteinExistence type="inferred from homology"/>
<dbReference type="Gene3D" id="3.30.2320.80">
    <property type="match status" value="1"/>
</dbReference>
<dbReference type="GO" id="GO:0008270">
    <property type="term" value="F:zinc ion binding"/>
    <property type="evidence" value="ECO:0007669"/>
    <property type="project" value="UniProtKB-UniRule"/>
</dbReference>
<protein>
    <recommendedName>
        <fullName evidence="5">Hydrogenase maturation factor HypA</fullName>
    </recommendedName>
</protein>
<keyword evidence="9" id="KW-1185">Reference proteome</keyword>
<reference evidence="6 8" key="1">
    <citation type="submission" date="2015-10" db="EMBL/GenBank/DDBJ databases">
        <title>Complete genome sequence of hyperthermophilic archaeon Pyrodictium delaneyi Su06.</title>
        <authorList>
            <person name="Jung J.-H."/>
            <person name="Lin J."/>
            <person name="Holden J.F."/>
            <person name="Park C.-S."/>
        </authorList>
    </citation>
    <scope>NUCLEOTIDE SEQUENCE [LARGE SCALE GENOMIC DNA]</scope>
    <source>
        <strain evidence="6 8">Su06</strain>
    </source>
</reference>
<dbReference type="EMBL" id="CP013011">
    <property type="protein sequence ID" value="ALL01806.1"/>
    <property type="molecule type" value="Genomic_DNA"/>
</dbReference>
<accession>A0A0P0N5R9</accession>
<comment type="similarity">
    <text evidence="1 5">Belongs to the HypA/HybF family.</text>
</comment>
<evidence type="ECO:0000256" key="3">
    <source>
        <dbReference type="ARBA" id="ARBA00022723"/>
    </source>
</evidence>
<evidence type="ECO:0000313" key="6">
    <source>
        <dbReference type="EMBL" id="ALL01806.1"/>
    </source>
</evidence>
<evidence type="ECO:0000256" key="4">
    <source>
        <dbReference type="ARBA" id="ARBA00022833"/>
    </source>
</evidence>
<dbReference type="PANTHER" id="PTHR34535:SF3">
    <property type="entry name" value="HYDROGENASE MATURATION FACTOR HYPA"/>
    <property type="match status" value="1"/>
</dbReference>
<dbReference type="EMBL" id="NCQP01000002">
    <property type="protein sequence ID" value="OWJ54978.1"/>
    <property type="molecule type" value="Genomic_DNA"/>
</dbReference>
<feature type="binding site" evidence="5">
    <location>
        <position position="118"/>
    </location>
    <ligand>
        <name>Zn(2+)</name>
        <dbReference type="ChEBI" id="CHEBI:29105"/>
    </ligand>
</feature>
<dbReference type="KEGG" id="pdl:Pyrde_1763"/>
<dbReference type="InterPro" id="IPR020538">
    <property type="entry name" value="Hydgase_Ni_incorp_HypA/HybF_CS"/>
</dbReference>
<evidence type="ECO:0000256" key="1">
    <source>
        <dbReference type="ARBA" id="ARBA00010748"/>
    </source>
</evidence>
<feature type="binding site" evidence="5">
    <location>
        <position position="155"/>
    </location>
    <ligand>
        <name>Zn(2+)</name>
        <dbReference type="ChEBI" id="CHEBI:29105"/>
    </ligand>
</feature>
<evidence type="ECO:0000313" key="9">
    <source>
        <dbReference type="Proteomes" id="UP000196694"/>
    </source>
</evidence>
<dbReference type="Proteomes" id="UP000058613">
    <property type="component" value="Chromosome"/>
</dbReference>
<name>A0A0P0N5R9_9CREN</name>
<dbReference type="Proteomes" id="UP000196694">
    <property type="component" value="Unassembled WGS sequence"/>
</dbReference>
<keyword evidence="3 5" id="KW-0479">Metal-binding</keyword>
<feature type="binding site" evidence="5">
    <location>
        <position position="158"/>
    </location>
    <ligand>
        <name>Zn(2+)</name>
        <dbReference type="ChEBI" id="CHEBI:29105"/>
    </ligand>
</feature>
<dbReference type="Pfam" id="PF01155">
    <property type="entry name" value="HypA"/>
    <property type="match status" value="1"/>
</dbReference>
<dbReference type="PROSITE" id="PS01249">
    <property type="entry name" value="HYPA"/>
    <property type="match status" value="1"/>
</dbReference>
<keyword evidence="4 5" id="KW-0862">Zinc</keyword>
<dbReference type="HAMAP" id="MF_00213">
    <property type="entry name" value="HypA_HybF"/>
    <property type="match status" value="1"/>
</dbReference>
<sequence length="196" mass="21791">MGQIICNNTSYNISGRREVAIKEPYHTFMRMSAEHKSGARGMHETSIALSILAAVEDVFHDTPGARRVARIKLQIGMLSLIDPEALRFALRVVSRGTPAEGAEIEIEMIEPRFRCKDCGYEWEPSHEDIKRISEDPELSTLVHIHPDALVQYLQCPRCGGNRVEIIRGLGVVLHSVDIEADGEKSARQRDASSGEG</sequence>
<organism evidence="6 8">
    <name type="scientific">Pyrodictium delaneyi</name>
    <dbReference type="NCBI Taxonomy" id="1273541"/>
    <lineage>
        <taxon>Archaea</taxon>
        <taxon>Thermoproteota</taxon>
        <taxon>Thermoprotei</taxon>
        <taxon>Desulfurococcales</taxon>
        <taxon>Pyrodictiaceae</taxon>
        <taxon>Pyrodictium</taxon>
    </lineage>
</organism>
<dbReference type="STRING" id="1273541.Pyrde_1763"/>
<evidence type="ECO:0000313" key="7">
    <source>
        <dbReference type="EMBL" id="OWJ54978.1"/>
    </source>
</evidence>
<feature type="binding site" evidence="5">
    <location>
        <position position="115"/>
    </location>
    <ligand>
        <name>Zn(2+)</name>
        <dbReference type="ChEBI" id="CHEBI:29105"/>
    </ligand>
</feature>
<reference evidence="7 9" key="2">
    <citation type="submission" date="2017-05" db="EMBL/GenBank/DDBJ databases">
        <title>The draft genome of the hyperthermophilic archaeon 'Pyrodictium delaneyi strain Hulk', an iron and nitrate reducer, reveals the capacity for sulfate reduction.</title>
        <authorList>
            <person name="Demey L.M."/>
            <person name="Miller C."/>
            <person name="Manzella M."/>
            <person name="Reguera G."/>
            <person name="Kashefi K."/>
        </authorList>
    </citation>
    <scope>NUCLEOTIDE SEQUENCE [LARGE SCALE GENOMIC DNA]</scope>
    <source>
        <strain evidence="7 9">Hulk</strain>
    </source>
</reference>
<dbReference type="InterPro" id="IPR000688">
    <property type="entry name" value="HypA/HybF"/>
</dbReference>
<evidence type="ECO:0000256" key="2">
    <source>
        <dbReference type="ARBA" id="ARBA00022596"/>
    </source>
</evidence>
<dbReference type="AlphaFoldDB" id="A0A0P0N5R9"/>
<gene>
    <name evidence="5" type="primary">hypA</name>
    <name evidence="7" type="ORF">Pdsh_04600</name>
    <name evidence="6" type="ORF">Pyrde_1763</name>
</gene>
<keyword evidence="2 5" id="KW-0533">Nickel</keyword>